<comment type="caution">
    <text evidence="1">The sequence shown here is derived from an EMBL/GenBank/DDBJ whole genome shotgun (WGS) entry which is preliminary data.</text>
</comment>
<dbReference type="AlphaFoldDB" id="A0A1F7WE55"/>
<gene>
    <name evidence="1" type="ORF">A2008_05855</name>
</gene>
<accession>A0A1F7WE55</accession>
<dbReference type="Proteomes" id="UP000178735">
    <property type="component" value="Unassembled WGS sequence"/>
</dbReference>
<evidence type="ECO:0000313" key="2">
    <source>
        <dbReference type="Proteomes" id="UP000178735"/>
    </source>
</evidence>
<name>A0A1F7WE55_9BACT</name>
<protein>
    <recommendedName>
        <fullName evidence="3">DUF4440 domain-containing protein</fullName>
    </recommendedName>
</protein>
<proteinExistence type="predicted"/>
<evidence type="ECO:0008006" key="3">
    <source>
        <dbReference type="Google" id="ProtNLM"/>
    </source>
</evidence>
<sequence>MKKAVITLIIIIAACVAYPYLRFMFLNDEGKIAQRLKDAIHSAEASSAAGVAGILAEDFTAEEGMDKSNFKLLLLSLFKSYKKPRIETMTTKISIGDGKKEAAVQYRGKVTATPENSTTAQSQVLEFKFYFKKYDKGGWLIYKYDEVR</sequence>
<evidence type="ECO:0000313" key="1">
    <source>
        <dbReference type="EMBL" id="OGM00847.1"/>
    </source>
</evidence>
<organism evidence="1 2">
    <name type="scientific">Candidatus Wallbacteria bacterium GWC2_49_35</name>
    <dbReference type="NCBI Taxonomy" id="1817813"/>
    <lineage>
        <taxon>Bacteria</taxon>
        <taxon>Candidatus Walliibacteriota</taxon>
    </lineage>
</organism>
<reference evidence="1 2" key="1">
    <citation type="journal article" date="2016" name="Nat. Commun.">
        <title>Thousands of microbial genomes shed light on interconnected biogeochemical processes in an aquifer system.</title>
        <authorList>
            <person name="Anantharaman K."/>
            <person name="Brown C.T."/>
            <person name="Hug L.A."/>
            <person name="Sharon I."/>
            <person name="Castelle C.J."/>
            <person name="Probst A.J."/>
            <person name="Thomas B.C."/>
            <person name="Singh A."/>
            <person name="Wilkins M.J."/>
            <person name="Karaoz U."/>
            <person name="Brodie E.L."/>
            <person name="Williams K.H."/>
            <person name="Hubbard S.S."/>
            <person name="Banfield J.F."/>
        </authorList>
    </citation>
    <scope>NUCLEOTIDE SEQUENCE [LARGE SCALE GENOMIC DNA]</scope>
</reference>
<dbReference type="PROSITE" id="PS51257">
    <property type="entry name" value="PROKAR_LIPOPROTEIN"/>
    <property type="match status" value="1"/>
</dbReference>
<dbReference type="EMBL" id="MGFH01000249">
    <property type="protein sequence ID" value="OGM00847.1"/>
    <property type="molecule type" value="Genomic_DNA"/>
</dbReference>